<proteinExistence type="predicted"/>
<evidence type="ECO:0000313" key="1">
    <source>
        <dbReference type="EMBL" id="MDK6028176.1"/>
    </source>
</evidence>
<organism evidence="1 2">
    <name type="scientific">Ignisphaera cupida</name>
    <dbReference type="NCBI Taxonomy" id="3050454"/>
    <lineage>
        <taxon>Archaea</taxon>
        <taxon>Thermoproteota</taxon>
        <taxon>Thermoprotei</taxon>
        <taxon>Desulfurococcales</taxon>
        <taxon>Desulfurococcaceae</taxon>
        <taxon>Ignisphaera</taxon>
    </lineage>
</organism>
<sequence length="40" mass="4669">MEKSKKIFVGRIRFNVITRIGRIKGVEYGSKIEAKDTDRE</sequence>
<accession>A0ABD4Z4D6</accession>
<dbReference type="AlphaFoldDB" id="A0ABD4Z4D6"/>
<protein>
    <submittedName>
        <fullName evidence="1">Uncharacterized protein</fullName>
    </submittedName>
</protein>
<gene>
    <name evidence="1" type="ORF">QPL79_02200</name>
</gene>
<name>A0ABD4Z4D6_9CREN</name>
<keyword evidence="2" id="KW-1185">Reference proteome</keyword>
<dbReference type="RefSeq" id="WP_285273148.1">
    <property type="nucleotide sequence ID" value="NZ_JASNVW010000001.1"/>
</dbReference>
<comment type="caution">
    <text evidence="1">The sequence shown here is derived from an EMBL/GenBank/DDBJ whole genome shotgun (WGS) entry which is preliminary data.</text>
</comment>
<dbReference type="Proteomes" id="UP001529235">
    <property type="component" value="Unassembled WGS sequence"/>
</dbReference>
<dbReference type="EMBL" id="JASNVW010000001">
    <property type="protein sequence ID" value="MDK6028176.1"/>
    <property type="molecule type" value="Genomic_DNA"/>
</dbReference>
<evidence type="ECO:0000313" key="2">
    <source>
        <dbReference type="Proteomes" id="UP001529235"/>
    </source>
</evidence>
<reference evidence="1 2" key="1">
    <citation type="submission" date="2023-05" db="EMBL/GenBank/DDBJ databases">
        <title>A new hyperthermophilic archaea 'Ignisphaera cupida' sp. nov. and description of the family 'Ignisphaeraceae' fam. nov.</title>
        <authorList>
            <person name="Podosokorskaya O.A."/>
            <person name="Elcheninov A.G."/>
            <person name="Klukina A."/>
            <person name="Merkel A.Y."/>
        </authorList>
    </citation>
    <scope>NUCLEOTIDE SEQUENCE [LARGE SCALE GENOMIC DNA]</scope>
    <source>
        <strain evidence="1 2">4213-co</strain>
    </source>
</reference>